<dbReference type="RefSeq" id="WP_147053179.1">
    <property type="nucleotide sequence ID" value="NZ_CP042437.1"/>
</dbReference>
<reference evidence="2 3" key="1">
    <citation type="journal article" date="2013" name="J. Microbiol.">
        <title>Mucilaginibacter ginsenosidivorax sp. nov., with ginsenoside converting activity isolated from sediment.</title>
        <authorList>
            <person name="Kim J.K."/>
            <person name="Choi T.E."/>
            <person name="Liu Q.M."/>
            <person name="Park H.Y."/>
            <person name="Yi T.H."/>
            <person name="Yoon M.H."/>
            <person name="Kim S.C."/>
            <person name="Im W.T."/>
        </authorList>
    </citation>
    <scope>NUCLEOTIDE SEQUENCE [LARGE SCALE GENOMIC DNA]</scope>
    <source>
        <strain evidence="2 3">KHI28</strain>
    </source>
</reference>
<keyword evidence="1" id="KW-0812">Transmembrane</keyword>
<sequence length="61" mass="6741">MKTGIIKSNAIYIAIVAAIVGYYSYAAFDGLAFWQSNDVQRNASYNGTVAHSGYGVRFYHK</sequence>
<dbReference type="AlphaFoldDB" id="A0A5B8VZM0"/>
<keyword evidence="3" id="KW-1185">Reference proteome</keyword>
<keyword evidence="1" id="KW-0472">Membrane</keyword>
<keyword evidence="1" id="KW-1133">Transmembrane helix</keyword>
<evidence type="ECO:0000256" key="1">
    <source>
        <dbReference type="SAM" id="Phobius"/>
    </source>
</evidence>
<protein>
    <submittedName>
        <fullName evidence="2">Uncharacterized protein</fullName>
    </submittedName>
</protein>
<dbReference type="EMBL" id="CP042437">
    <property type="protein sequence ID" value="QEC75996.1"/>
    <property type="molecule type" value="Genomic_DNA"/>
</dbReference>
<accession>A0A5B8VZM0</accession>
<dbReference type="Proteomes" id="UP000321362">
    <property type="component" value="Chromosome"/>
</dbReference>
<evidence type="ECO:0000313" key="3">
    <source>
        <dbReference type="Proteomes" id="UP000321362"/>
    </source>
</evidence>
<evidence type="ECO:0000313" key="2">
    <source>
        <dbReference type="EMBL" id="QEC75996.1"/>
    </source>
</evidence>
<name>A0A5B8VZM0_9SPHI</name>
<proteinExistence type="predicted"/>
<feature type="transmembrane region" description="Helical" evidence="1">
    <location>
        <begin position="12"/>
        <end position="34"/>
    </location>
</feature>
<dbReference type="KEGG" id="mgk:FSB76_08565"/>
<dbReference type="OrthoDB" id="9889338at2"/>
<gene>
    <name evidence="2" type="ORF">FSB76_08565</name>
</gene>
<organism evidence="2 3">
    <name type="scientific">Mucilaginibacter ginsenosidivorax</name>
    <dbReference type="NCBI Taxonomy" id="862126"/>
    <lineage>
        <taxon>Bacteria</taxon>
        <taxon>Pseudomonadati</taxon>
        <taxon>Bacteroidota</taxon>
        <taxon>Sphingobacteriia</taxon>
        <taxon>Sphingobacteriales</taxon>
        <taxon>Sphingobacteriaceae</taxon>
        <taxon>Mucilaginibacter</taxon>
    </lineage>
</organism>